<dbReference type="AlphaFoldDB" id="A0A2T0TK73"/>
<feature type="transmembrane region" description="Helical" evidence="2">
    <location>
        <begin position="107"/>
        <end position="128"/>
    </location>
</feature>
<evidence type="ECO:0000313" key="4">
    <source>
        <dbReference type="Proteomes" id="UP000239494"/>
    </source>
</evidence>
<keyword evidence="2" id="KW-0812">Transmembrane</keyword>
<proteinExistence type="predicted"/>
<name>A0A2T0TK73_9PSEU</name>
<feature type="region of interest" description="Disordered" evidence="1">
    <location>
        <begin position="200"/>
        <end position="235"/>
    </location>
</feature>
<feature type="compositionally biased region" description="Low complexity" evidence="1">
    <location>
        <begin position="73"/>
        <end position="83"/>
    </location>
</feature>
<accession>A0A2T0TK73</accession>
<evidence type="ECO:0000256" key="2">
    <source>
        <dbReference type="SAM" id="Phobius"/>
    </source>
</evidence>
<sequence length="235" mass="24172">MTENDRSGTSGTPWTGSEGPTPPSGVPSSGVPAEGSAPPPYVPATEQPPQQPTNPRGRIRQQDGSSKPRPPTLAEQRARAAAQQELIEADQAREAEYQRKKKLRKRLLIGGGVTVGVVALVAIGYAALSPDNVTATCVTNDDVVVADDNNCDENYARAHGGYTSGGFIYMPIVGGGYSQYRYNYGGTGVVGQKISGGTTVKPPKASISTRSGTSIQRGGFGVSSGGSKSGTSGGS</sequence>
<feature type="compositionally biased region" description="Polar residues" evidence="1">
    <location>
        <begin position="206"/>
        <end position="216"/>
    </location>
</feature>
<evidence type="ECO:0000256" key="1">
    <source>
        <dbReference type="SAM" id="MobiDB-lite"/>
    </source>
</evidence>
<protein>
    <submittedName>
        <fullName evidence="3">Uncharacterized protein</fullName>
    </submittedName>
</protein>
<dbReference type="EMBL" id="PVTF01000001">
    <property type="protein sequence ID" value="PRY46025.1"/>
    <property type="molecule type" value="Genomic_DNA"/>
</dbReference>
<feature type="compositionally biased region" description="Gly residues" evidence="1">
    <location>
        <begin position="218"/>
        <end position="235"/>
    </location>
</feature>
<comment type="caution">
    <text evidence="3">The sequence shown here is derived from an EMBL/GenBank/DDBJ whole genome shotgun (WGS) entry which is preliminary data.</text>
</comment>
<dbReference type="RefSeq" id="WP_342749742.1">
    <property type="nucleotide sequence ID" value="NZ_PVTF01000001.1"/>
</dbReference>
<gene>
    <name evidence="3" type="ORF">CLV43_101289</name>
</gene>
<keyword evidence="4" id="KW-1185">Reference proteome</keyword>
<keyword evidence="2" id="KW-0472">Membrane</keyword>
<evidence type="ECO:0000313" key="3">
    <source>
        <dbReference type="EMBL" id="PRY46025.1"/>
    </source>
</evidence>
<reference evidence="3 4" key="1">
    <citation type="submission" date="2018-03" db="EMBL/GenBank/DDBJ databases">
        <title>Genomic Encyclopedia of Archaeal and Bacterial Type Strains, Phase II (KMG-II): from individual species to whole genera.</title>
        <authorList>
            <person name="Goeker M."/>
        </authorList>
    </citation>
    <scope>NUCLEOTIDE SEQUENCE [LARGE SCALE GENOMIC DNA]</scope>
    <source>
        <strain evidence="3 4">DSM 44720</strain>
    </source>
</reference>
<dbReference type="Proteomes" id="UP000239494">
    <property type="component" value="Unassembled WGS sequence"/>
</dbReference>
<feature type="compositionally biased region" description="Low complexity" evidence="1">
    <location>
        <begin position="7"/>
        <end position="19"/>
    </location>
</feature>
<feature type="region of interest" description="Disordered" evidence="1">
    <location>
        <begin position="1"/>
        <end position="83"/>
    </location>
</feature>
<keyword evidence="2" id="KW-1133">Transmembrane helix</keyword>
<feature type="compositionally biased region" description="Low complexity" evidence="1">
    <location>
        <begin position="26"/>
        <end position="36"/>
    </location>
</feature>
<organism evidence="3 4">
    <name type="scientific">Umezawaea tangerina</name>
    <dbReference type="NCBI Taxonomy" id="84725"/>
    <lineage>
        <taxon>Bacteria</taxon>
        <taxon>Bacillati</taxon>
        <taxon>Actinomycetota</taxon>
        <taxon>Actinomycetes</taxon>
        <taxon>Pseudonocardiales</taxon>
        <taxon>Pseudonocardiaceae</taxon>
        <taxon>Umezawaea</taxon>
    </lineage>
</organism>